<comment type="caution">
    <text evidence="2">The sequence shown here is derived from an EMBL/GenBank/DDBJ whole genome shotgun (WGS) entry which is preliminary data.</text>
</comment>
<dbReference type="AlphaFoldDB" id="M0PGX4"/>
<evidence type="ECO:0000313" key="2">
    <source>
        <dbReference type="EMBL" id="EMA69326.1"/>
    </source>
</evidence>
<feature type="compositionally biased region" description="Polar residues" evidence="1">
    <location>
        <begin position="103"/>
        <end position="115"/>
    </location>
</feature>
<dbReference type="STRING" id="1230454.C461_03158"/>
<gene>
    <name evidence="2" type="ORF">C461_03158</name>
</gene>
<organism evidence="2 3">
    <name type="scientific">Halorubrum aidingense JCM 13560</name>
    <dbReference type="NCBI Taxonomy" id="1230454"/>
    <lineage>
        <taxon>Archaea</taxon>
        <taxon>Methanobacteriati</taxon>
        <taxon>Methanobacteriota</taxon>
        <taxon>Stenosarchaea group</taxon>
        <taxon>Halobacteria</taxon>
        <taxon>Halobacteriales</taxon>
        <taxon>Haloferacaceae</taxon>
        <taxon>Halorubrum</taxon>
    </lineage>
</organism>
<proteinExistence type="predicted"/>
<reference evidence="2 3" key="1">
    <citation type="journal article" date="2014" name="PLoS Genet.">
        <title>Phylogenetically driven sequencing of extremely halophilic archaea reveals strategies for static and dynamic osmo-response.</title>
        <authorList>
            <person name="Becker E.A."/>
            <person name="Seitzer P.M."/>
            <person name="Tritt A."/>
            <person name="Larsen D."/>
            <person name="Krusor M."/>
            <person name="Yao A.I."/>
            <person name="Wu D."/>
            <person name="Madern D."/>
            <person name="Eisen J.A."/>
            <person name="Darling A.E."/>
            <person name="Facciotti M.T."/>
        </authorList>
    </citation>
    <scope>NUCLEOTIDE SEQUENCE [LARGE SCALE GENOMIC DNA]</scope>
    <source>
        <strain evidence="2 3">JCM 13560</strain>
    </source>
</reference>
<protein>
    <submittedName>
        <fullName evidence="2">Uncharacterized protein</fullName>
    </submittedName>
</protein>
<sequence>MLQAVVVVEKATQTQGLAEQVGATQVRVALAAAAPYQEVLEETKHLVVVAAVRKTGRSEMAATARNAIVMAPAVVQVGTVVVVGTVTALAFRDMLAQVAAADPTTSADWTQSPPTSAGLVTHTTSRSSIQNSR</sequence>
<evidence type="ECO:0000313" key="3">
    <source>
        <dbReference type="Proteomes" id="UP000011575"/>
    </source>
</evidence>
<name>M0PGX4_9EURY</name>
<dbReference type="EMBL" id="AOJI01000015">
    <property type="protein sequence ID" value="EMA69326.1"/>
    <property type="molecule type" value="Genomic_DNA"/>
</dbReference>
<feature type="region of interest" description="Disordered" evidence="1">
    <location>
        <begin position="102"/>
        <end position="133"/>
    </location>
</feature>
<accession>M0PGX4</accession>
<feature type="compositionally biased region" description="Polar residues" evidence="1">
    <location>
        <begin position="121"/>
        <end position="133"/>
    </location>
</feature>
<evidence type="ECO:0000256" key="1">
    <source>
        <dbReference type="SAM" id="MobiDB-lite"/>
    </source>
</evidence>
<keyword evidence="3" id="KW-1185">Reference proteome</keyword>
<dbReference type="Proteomes" id="UP000011575">
    <property type="component" value="Unassembled WGS sequence"/>
</dbReference>